<dbReference type="PANTHER" id="PTHR34978:SF3">
    <property type="entry name" value="SLR0241 PROTEIN"/>
    <property type="match status" value="1"/>
</dbReference>
<dbReference type="RefSeq" id="WP_006567553.1">
    <property type="nucleotide sequence ID" value="NZ_BAABZP010000001.1"/>
</dbReference>
<evidence type="ECO:0000259" key="2">
    <source>
        <dbReference type="Pfam" id="PF05569"/>
    </source>
</evidence>
<feature type="transmembrane region" description="Helical" evidence="1">
    <location>
        <begin position="289"/>
        <end position="312"/>
    </location>
</feature>
<dbReference type="CDD" id="cd07341">
    <property type="entry name" value="M56_BlaR1_MecR1_like"/>
    <property type="match status" value="1"/>
</dbReference>
<reference evidence="3" key="1">
    <citation type="submission" date="2019-11" db="EMBL/GenBank/DDBJ databases">
        <authorList>
            <person name="Feng L."/>
        </authorList>
    </citation>
    <scope>NUCLEOTIDE SEQUENCE</scope>
    <source>
        <strain evidence="3">AcaccaeLFYP115</strain>
    </source>
</reference>
<dbReference type="InterPro" id="IPR052173">
    <property type="entry name" value="Beta-lactam_resp_regulator"/>
</dbReference>
<dbReference type="EMBL" id="CACRSQ010000007">
    <property type="protein sequence ID" value="VYT29118.1"/>
    <property type="molecule type" value="Genomic_DNA"/>
</dbReference>
<gene>
    <name evidence="3" type="primary">blaR1_2</name>
    <name evidence="3" type="ORF">ACLFYP115_02496</name>
</gene>
<evidence type="ECO:0000313" key="3">
    <source>
        <dbReference type="EMBL" id="VYT29118.1"/>
    </source>
</evidence>
<feature type="domain" description="Peptidase M56" evidence="2">
    <location>
        <begin position="80"/>
        <end position="272"/>
    </location>
</feature>
<organism evidence="3">
    <name type="scientific">Anaerostipes caccae</name>
    <dbReference type="NCBI Taxonomy" id="105841"/>
    <lineage>
        <taxon>Bacteria</taxon>
        <taxon>Bacillati</taxon>
        <taxon>Bacillota</taxon>
        <taxon>Clostridia</taxon>
        <taxon>Lachnospirales</taxon>
        <taxon>Lachnospiraceae</taxon>
        <taxon>Anaerostipes</taxon>
    </lineage>
</organism>
<sequence>MSWEMTKILIRVFSGIFLCSVTGSVLFFYWKPISRYLEKKGDAKLNYTILKIIVVVFFVPVLSIIFEDLSHKSYLFSTTTVIRDITEIIGVIWLAGATVSGCFYFLKYRRLRKSLENSCICSRQTQKIADECRKKLCVRRRINVYQSYQVPVPFICGVVRPKIILPEEHYTKQELEIILLHEMEHYKQRDIFWKLMCNVLACVHWFNPLKKQICSQVEDWSEVSCDVRVLKVFGSLKQYFGTIISIAARKSGYRQYLASALYENSRGLELRMRRTASIRKMKGVPWKSAQIFFLCFCTLGAATITAISYGYYRGYIFLEDKTSVKIEEEMDPPIIMKEKKRAAVSDVRQKEMKGEVPGKEEDILIDWWPKSQEFSMSRKFRVQEGEKIQILMMTSEDEGTKVKNDEILIGIIEPDGTQRYVSDARDFEHIFAVNKEGDYRIFVENKADKKLQVVGVYSLMHKTKSSSK</sequence>
<dbReference type="PANTHER" id="PTHR34978">
    <property type="entry name" value="POSSIBLE SENSOR-TRANSDUCER PROTEIN BLAR"/>
    <property type="match status" value="1"/>
</dbReference>
<protein>
    <submittedName>
        <fullName evidence="3">Regulatory protein BlaR1</fullName>
    </submittedName>
</protein>
<feature type="transmembrane region" description="Helical" evidence="1">
    <location>
        <begin position="85"/>
        <end position="106"/>
    </location>
</feature>
<name>A0A6N2VG68_9FIRM</name>
<accession>A0A6N2VG68</accession>
<dbReference type="InterPro" id="IPR008756">
    <property type="entry name" value="Peptidase_M56"/>
</dbReference>
<feature type="transmembrane region" description="Helical" evidence="1">
    <location>
        <begin position="45"/>
        <end position="65"/>
    </location>
</feature>
<keyword evidence="1" id="KW-0472">Membrane</keyword>
<keyword evidence="1" id="KW-1133">Transmembrane helix</keyword>
<dbReference type="Pfam" id="PF05569">
    <property type="entry name" value="Peptidase_M56"/>
    <property type="match status" value="1"/>
</dbReference>
<proteinExistence type="predicted"/>
<evidence type="ECO:0000256" key="1">
    <source>
        <dbReference type="SAM" id="Phobius"/>
    </source>
</evidence>
<feature type="transmembrane region" description="Helical" evidence="1">
    <location>
        <begin position="12"/>
        <end position="33"/>
    </location>
</feature>
<keyword evidence="1" id="KW-0812">Transmembrane</keyword>
<dbReference type="AlphaFoldDB" id="A0A6N2VG68"/>